<dbReference type="EMBL" id="CAJOBA010043398">
    <property type="protein sequence ID" value="CAF4148779.1"/>
    <property type="molecule type" value="Genomic_DNA"/>
</dbReference>
<evidence type="ECO:0000313" key="11">
    <source>
        <dbReference type="EMBL" id="CAF1325413.1"/>
    </source>
</evidence>
<evidence type="ECO:0000256" key="3">
    <source>
        <dbReference type="ARBA" id="ARBA00006678"/>
    </source>
</evidence>
<dbReference type="GO" id="GO:0034475">
    <property type="term" value="P:U4 snRNA 3'-end processing"/>
    <property type="evidence" value="ECO:0007669"/>
    <property type="project" value="TreeGrafter"/>
</dbReference>
<dbReference type="SUPFAM" id="SSF54211">
    <property type="entry name" value="Ribosomal protein S5 domain 2-like"/>
    <property type="match status" value="1"/>
</dbReference>
<dbReference type="EMBL" id="CAJNOQ010013620">
    <property type="protein sequence ID" value="CAF1325413.1"/>
    <property type="molecule type" value="Genomic_DNA"/>
</dbReference>
<dbReference type="GO" id="GO:0016075">
    <property type="term" value="P:rRNA catabolic process"/>
    <property type="evidence" value="ECO:0007669"/>
    <property type="project" value="TreeGrafter"/>
</dbReference>
<proteinExistence type="inferred from homology"/>
<evidence type="ECO:0000256" key="2">
    <source>
        <dbReference type="ARBA" id="ARBA00004604"/>
    </source>
</evidence>
<dbReference type="Gene3D" id="3.30.230.70">
    <property type="entry name" value="GHMP Kinase, N-terminal domain"/>
    <property type="match status" value="1"/>
</dbReference>
<evidence type="ECO:0000256" key="5">
    <source>
        <dbReference type="ARBA" id="ARBA00022835"/>
    </source>
</evidence>
<keyword evidence="5" id="KW-0271">Exosome</keyword>
<evidence type="ECO:0000313" key="14">
    <source>
        <dbReference type="EMBL" id="CAF4174714.1"/>
    </source>
</evidence>
<dbReference type="InterPro" id="IPR001247">
    <property type="entry name" value="ExoRNase_PH_dom1"/>
</dbReference>
<dbReference type="GO" id="GO:0071051">
    <property type="term" value="P:poly(A)-dependent snoRNA 3'-end processing"/>
    <property type="evidence" value="ECO:0007669"/>
    <property type="project" value="TreeGrafter"/>
</dbReference>
<keyword evidence="15" id="KW-1185">Reference proteome</keyword>
<dbReference type="InterPro" id="IPR020568">
    <property type="entry name" value="Ribosomal_Su5_D2-typ_SF"/>
</dbReference>
<comment type="similarity">
    <text evidence="3">Belongs to the RNase PH family.</text>
</comment>
<organism evidence="11 15">
    <name type="scientific">Didymodactylos carnosus</name>
    <dbReference type="NCBI Taxonomy" id="1234261"/>
    <lineage>
        <taxon>Eukaryota</taxon>
        <taxon>Metazoa</taxon>
        <taxon>Spiralia</taxon>
        <taxon>Gnathifera</taxon>
        <taxon>Rotifera</taxon>
        <taxon>Eurotatoria</taxon>
        <taxon>Bdelloidea</taxon>
        <taxon>Philodinida</taxon>
        <taxon>Philodinidae</taxon>
        <taxon>Didymodactylos</taxon>
    </lineage>
</organism>
<comment type="function">
    <text evidence="6">Non-catalytic component of the RNA exosome complex which has 3'-&gt;5' exoribonuclease activity and participates in a multitude of cellular RNA processing and degradation events.</text>
</comment>
<evidence type="ECO:0000313" key="15">
    <source>
        <dbReference type="Proteomes" id="UP000663829"/>
    </source>
</evidence>
<dbReference type="OrthoDB" id="27298at2759"/>
<dbReference type="PANTHER" id="PTHR11953">
    <property type="entry name" value="EXOSOME COMPLEX COMPONENT"/>
    <property type="match status" value="1"/>
</dbReference>
<evidence type="ECO:0000256" key="4">
    <source>
        <dbReference type="ARBA" id="ARBA00022490"/>
    </source>
</evidence>
<feature type="domain" description="Exoribonuclease phosphorolytic" evidence="9">
    <location>
        <begin position="45"/>
        <end position="171"/>
    </location>
</feature>
<gene>
    <name evidence="11" type="ORF">GPM918_LOCUS29679</name>
    <name evidence="12" type="ORF">OVA965_LOCUS30185</name>
    <name evidence="14" type="ORF">SRO942_LOCUS30268</name>
    <name evidence="13" type="ORF">TMI583_LOCUS30980</name>
</gene>
<evidence type="ECO:0000259" key="10">
    <source>
        <dbReference type="Pfam" id="PF03725"/>
    </source>
</evidence>
<dbReference type="AlphaFoldDB" id="A0A815F990"/>
<evidence type="ECO:0000256" key="8">
    <source>
        <dbReference type="ARBA" id="ARBA00073078"/>
    </source>
</evidence>
<evidence type="ECO:0000256" key="6">
    <source>
        <dbReference type="ARBA" id="ARBA00058393"/>
    </source>
</evidence>
<dbReference type="SUPFAM" id="SSF55666">
    <property type="entry name" value="Ribonuclease PH domain 2-like"/>
    <property type="match status" value="1"/>
</dbReference>
<dbReference type="InterPro" id="IPR050080">
    <property type="entry name" value="RNase_PH"/>
</dbReference>
<dbReference type="GO" id="GO:0071028">
    <property type="term" value="P:nuclear mRNA surveillance"/>
    <property type="evidence" value="ECO:0007669"/>
    <property type="project" value="TreeGrafter"/>
</dbReference>
<dbReference type="Pfam" id="PF01138">
    <property type="entry name" value="RNase_PH"/>
    <property type="match status" value="1"/>
</dbReference>
<dbReference type="EMBL" id="CAJOBC010050029">
    <property type="protein sequence ID" value="CAF4174714.1"/>
    <property type="molecule type" value="Genomic_DNA"/>
</dbReference>
<evidence type="ECO:0000256" key="7">
    <source>
        <dbReference type="ARBA" id="ARBA00062379"/>
    </source>
</evidence>
<evidence type="ECO:0000313" key="13">
    <source>
        <dbReference type="EMBL" id="CAF4148779.1"/>
    </source>
</evidence>
<comment type="caution">
    <text evidence="11">The sequence shown here is derived from an EMBL/GenBank/DDBJ whole genome shotgun (WGS) entry which is preliminary data.</text>
</comment>
<dbReference type="Proteomes" id="UP000663829">
    <property type="component" value="Unassembled WGS sequence"/>
</dbReference>
<dbReference type="InterPro" id="IPR036345">
    <property type="entry name" value="ExoRNase_PH_dom2_sf"/>
</dbReference>
<evidence type="ECO:0000313" key="12">
    <source>
        <dbReference type="EMBL" id="CAF1337532.1"/>
    </source>
</evidence>
<dbReference type="Pfam" id="PF03725">
    <property type="entry name" value="RNase_PH_C"/>
    <property type="match status" value="1"/>
</dbReference>
<dbReference type="InterPro" id="IPR015847">
    <property type="entry name" value="ExoRNase_PH_dom2"/>
</dbReference>
<evidence type="ECO:0000259" key="9">
    <source>
        <dbReference type="Pfam" id="PF01138"/>
    </source>
</evidence>
<dbReference type="EMBL" id="CAJNOK010021775">
    <property type="protein sequence ID" value="CAF1337532.1"/>
    <property type="molecule type" value="Genomic_DNA"/>
</dbReference>
<dbReference type="Proteomes" id="UP000681722">
    <property type="component" value="Unassembled WGS sequence"/>
</dbReference>
<name>A0A815F990_9BILA</name>
<accession>A0A815F990</accession>
<evidence type="ECO:0000256" key="1">
    <source>
        <dbReference type="ARBA" id="ARBA00004496"/>
    </source>
</evidence>
<dbReference type="GO" id="GO:0000176">
    <property type="term" value="C:nuclear exosome (RNase complex)"/>
    <property type="evidence" value="ECO:0007669"/>
    <property type="project" value="TreeGrafter"/>
</dbReference>
<sequence length="265" mass="29865">MDTSSTTMKTSTKNNLTSTSNMEHVAAFDLISVEGYRMDGRKSDELRQFRCLFNTMSDADGSCYLEHGNCKLLAMIYGPYEGRSNQEQAVITCDFSMTQYCVSERRLKTYGDLKSQKIQMSIQRVFQQAILTETYPKSQIDIYLKILQSDGNDYCPCVNATTLALINAGIPLKDFVCSSTVGNIQGKYIVDLNQQEEQQQTPKLTLTIMPQRNEIVSLSCESRVHAITYNDMLDSATNACQQLFSSMKQAVIEQLKTSLNLLHDN</sequence>
<dbReference type="InterPro" id="IPR027408">
    <property type="entry name" value="PNPase/RNase_PH_dom_sf"/>
</dbReference>
<comment type="subunit">
    <text evidence="7">Component of the RNA exosome complex.</text>
</comment>
<dbReference type="GO" id="GO:0003723">
    <property type="term" value="F:RNA binding"/>
    <property type="evidence" value="ECO:0007669"/>
    <property type="project" value="TreeGrafter"/>
</dbReference>
<reference evidence="11" key="1">
    <citation type="submission" date="2021-02" db="EMBL/GenBank/DDBJ databases">
        <authorList>
            <person name="Nowell W R."/>
        </authorList>
    </citation>
    <scope>NUCLEOTIDE SEQUENCE</scope>
</reference>
<comment type="subcellular location">
    <subcellularLocation>
        <location evidence="1">Cytoplasm</location>
    </subcellularLocation>
    <subcellularLocation>
        <location evidence="2">Nucleus</location>
        <location evidence="2">Nucleolus</location>
    </subcellularLocation>
</comment>
<dbReference type="FunFam" id="3.30.230.70:FF:000004">
    <property type="entry name" value="Exosome complex component Rrp41"/>
    <property type="match status" value="1"/>
</dbReference>
<dbReference type="GO" id="GO:0005730">
    <property type="term" value="C:nucleolus"/>
    <property type="evidence" value="ECO:0007669"/>
    <property type="project" value="UniProtKB-SubCell"/>
</dbReference>
<keyword evidence="4" id="KW-0963">Cytoplasm</keyword>
<dbReference type="GO" id="GO:0000177">
    <property type="term" value="C:cytoplasmic exosome (RNase complex)"/>
    <property type="evidence" value="ECO:0007669"/>
    <property type="project" value="TreeGrafter"/>
</dbReference>
<protein>
    <recommendedName>
        <fullName evidence="8">Putative exosome complex component RRP41</fullName>
    </recommendedName>
</protein>
<feature type="domain" description="Exoribonuclease phosphorolytic" evidence="10">
    <location>
        <begin position="174"/>
        <end position="236"/>
    </location>
</feature>
<dbReference type="Proteomes" id="UP000677228">
    <property type="component" value="Unassembled WGS sequence"/>
</dbReference>
<dbReference type="Proteomes" id="UP000682733">
    <property type="component" value="Unassembled WGS sequence"/>
</dbReference>
<dbReference type="PANTHER" id="PTHR11953:SF0">
    <property type="entry name" value="EXOSOME COMPLEX COMPONENT RRP41"/>
    <property type="match status" value="1"/>
</dbReference>